<proteinExistence type="predicted"/>
<dbReference type="SUPFAM" id="SSF54001">
    <property type="entry name" value="Cysteine proteinases"/>
    <property type="match status" value="1"/>
</dbReference>
<dbReference type="InterPro" id="IPR038765">
    <property type="entry name" value="Papain-like_cys_pep_sf"/>
</dbReference>
<feature type="region of interest" description="Disordered" evidence="1">
    <location>
        <begin position="88"/>
        <end position="112"/>
    </location>
</feature>
<feature type="compositionally biased region" description="Basic and acidic residues" evidence="1">
    <location>
        <begin position="98"/>
        <end position="110"/>
    </location>
</feature>
<reference evidence="3" key="1">
    <citation type="submission" date="2020-04" db="EMBL/GenBank/DDBJ databases">
        <title>Deep metagenomics examines the oral microbiome during advanced dental caries in children, revealing novel taxa and co-occurrences with host molecules.</title>
        <authorList>
            <person name="Baker J.L."/>
            <person name="Morton J.T."/>
            <person name="Dinis M."/>
            <person name="Alvarez R."/>
            <person name="Tran N.C."/>
            <person name="Knight R."/>
            <person name="Edlund A."/>
        </authorList>
    </citation>
    <scope>NUCLEOTIDE SEQUENCE</scope>
    <source>
        <strain evidence="3">JCVI_48_bin.5</strain>
    </source>
</reference>
<accession>A0A930H0U8</accession>
<dbReference type="Proteomes" id="UP000780721">
    <property type="component" value="Unassembled WGS sequence"/>
</dbReference>
<name>A0A930H0U8_9FIRM</name>
<dbReference type="AlphaFoldDB" id="A0A930H0U8"/>
<organism evidence="3 4">
    <name type="scientific">Oribacterium sinus</name>
    <dbReference type="NCBI Taxonomy" id="237576"/>
    <lineage>
        <taxon>Bacteria</taxon>
        <taxon>Bacillati</taxon>
        <taxon>Bacillota</taxon>
        <taxon>Clostridia</taxon>
        <taxon>Lachnospirales</taxon>
        <taxon>Lachnospiraceae</taxon>
        <taxon>Oribacterium</taxon>
    </lineage>
</organism>
<evidence type="ECO:0000313" key="4">
    <source>
        <dbReference type="Proteomes" id="UP000780721"/>
    </source>
</evidence>
<gene>
    <name evidence="3" type="ORF">HXM91_04455</name>
</gene>
<feature type="domain" description="Transglutaminase-like" evidence="2">
    <location>
        <begin position="359"/>
        <end position="415"/>
    </location>
</feature>
<protein>
    <submittedName>
        <fullName evidence="3">Transglutaminase domain-containing protein</fullName>
    </submittedName>
</protein>
<dbReference type="Gene3D" id="3.10.620.30">
    <property type="match status" value="1"/>
</dbReference>
<evidence type="ECO:0000256" key="1">
    <source>
        <dbReference type="SAM" id="MobiDB-lite"/>
    </source>
</evidence>
<sequence>MKKEKDAQRRHATGAKGLTMRLSQFLLVLSVCLLFAGSDSSLLKAGRTGGSFSSAGQSNTDSLCLGQSVGNDLFSCHAKNAVLQYKKRTSEADSEDGDREKQGETGKGEKGGWTAMKPVSAVNVDTVEVAGGYALYNFNSCSAVGISDANRDIRETETDYGFVLKVLDADSVSIHIYNNTNQKILPVILKAQRSGGNETKQMKEPDLVIRGYASQKNGYGVISVQFANGRTVDMGVYKNGNLLYAANRSRNISAATKVVKNRQTLEGYMASKNLTPDQFLTTENLYYPIYPEKAGENTDIDYWVKKSSELTDPSWSTEHKAAALYKYCLDTFAYDSFSCNNKTMSRIFYYNDFSGKYNISQTGVGICSDFANVFAIMCRAQNIPAVTPRSVAEKHQWAAFYSENYARWISVDISNDIHWFVGTEDLSKRSPAPGNYAFESFDREIDARIETIMPGNIEDMLLHGVQGIY</sequence>
<comment type="caution">
    <text evidence="3">The sequence shown here is derived from an EMBL/GenBank/DDBJ whole genome shotgun (WGS) entry which is preliminary data.</text>
</comment>
<evidence type="ECO:0000259" key="2">
    <source>
        <dbReference type="SMART" id="SM00460"/>
    </source>
</evidence>
<evidence type="ECO:0000313" key="3">
    <source>
        <dbReference type="EMBL" id="MBF1305090.1"/>
    </source>
</evidence>
<dbReference type="EMBL" id="JABZRB010000097">
    <property type="protein sequence ID" value="MBF1305090.1"/>
    <property type="molecule type" value="Genomic_DNA"/>
</dbReference>
<dbReference type="InterPro" id="IPR002931">
    <property type="entry name" value="Transglutaminase-like"/>
</dbReference>
<dbReference type="Pfam" id="PF01841">
    <property type="entry name" value="Transglut_core"/>
    <property type="match status" value="1"/>
</dbReference>
<dbReference type="SMART" id="SM00460">
    <property type="entry name" value="TGc"/>
    <property type="match status" value="1"/>
</dbReference>